<dbReference type="Proteomes" id="UP000316759">
    <property type="component" value="Unassembled WGS sequence"/>
</dbReference>
<comment type="caution">
    <text evidence="2">The sequence shown here is derived from an EMBL/GenBank/DDBJ whole genome shotgun (WGS) entry which is preliminary data.</text>
</comment>
<protein>
    <submittedName>
        <fullName evidence="2">Uncharacterized protein</fullName>
    </submittedName>
</protein>
<evidence type="ECO:0000313" key="2">
    <source>
        <dbReference type="EMBL" id="TPP65214.1"/>
    </source>
</evidence>
<accession>A0A504YUN7</accession>
<name>A0A504YUN7_FASGI</name>
<sequence>MVTLCSAPQQVSSAGPKAILYLQSFEQVVGGFSKIEPLCGRGRGGGGGGGGGGGRGGAEAGWRGGGGPGGGGGRAGVAGGGGGGGAPGNRRAPSTAARFAPNPVELPHTAPSNSKLHGSEMIHLEQTASSFSKNKKQEMINYDLDFLSGQRRIICRLKTYEIKLLRGRTTYLSLKALDKKIHYFSPNIFYSNVYASSVQPGSDPKFAVDADFLETMPTCFLTNVDYPDLDGFHWILIDFGFGVANIREIRMAITSRGDSARGEKRNGVSTINQSSTY</sequence>
<feature type="region of interest" description="Disordered" evidence="1">
    <location>
        <begin position="46"/>
        <end position="115"/>
    </location>
</feature>
<keyword evidence="3" id="KW-1185">Reference proteome</keyword>
<dbReference type="AlphaFoldDB" id="A0A504YUN7"/>
<feature type="compositionally biased region" description="Gly residues" evidence="1">
    <location>
        <begin position="46"/>
        <end position="87"/>
    </location>
</feature>
<evidence type="ECO:0000313" key="3">
    <source>
        <dbReference type="Proteomes" id="UP000316759"/>
    </source>
</evidence>
<proteinExistence type="predicted"/>
<dbReference type="OrthoDB" id="6240164at2759"/>
<dbReference type="EMBL" id="SUNJ01003485">
    <property type="protein sequence ID" value="TPP65214.1"/>
    <property type="molecule type" value="Genomic_DNA"/>
</dbReference>
<gene>
    <name evidence="2" type="ORF">FGIG_11740</name>
</gene>
<organism evidence="2 3">
    <name type="scientific">Fasciola gigantica</name>
    <name type="common">Giant liver fluke</name>
    <dbReference type="NCBI Taxonomy" id="46835"/>
    <lineage>
        <taxon>Eukaryota</taxon>
        <taxon>Metazoa</taxon>
        <taxon>Spiralia</taxon>
        <taxon>Lophotrochozoa</taxon>
        <taxon>Platyhelminthes</taxon>
        <taxon>Trematoda</taxon>
        <taxon>Digenea</taxon>
        <taxon>Plagiorchiida</taxon>
        <taxon>Echinostomata</taxon>
        <taxon>Echinostomatoidea</taxon>
        <taxon>Fasciolidae</taxon>
        <taxon>Fasciola</taxon>
    </lineage>
</organism>
<reference evidence="2 3" key="1">
    <citation type="submission" date="2019-04" db="EMBL/GenBank/DDBJ databases">
        <title>Annotation for the trematode Fasciola gigantica.</title>
        <authorList>
            <person name="Choi Y.-J."/>
        </authorList>
    </citation>
    <scope>NUCLEOTIDE SEQUENCE [LARGE SCALE GENOMIC DNA]</scope>
    <source>
        <strain evidence="2">Uganda_cow_1</strain>
    </source>
</reference>
<evidence type="ECO:0000256" key="1">
    <source>
        <dbReference type="SAM" id="MobiDB-lite"/>
    </source>
</evidence>